<dbReference type="InterPro" id="IPR029071">
    <property type="entry name" value="Ubiquitin-like_domsf"/>
</dbReference>
<dbReference type="GO" id="GO:0043542">
    <property type="term" value="P:endothelial cell migration"/>
    <property type="evidence" value="ECO:0007669"/>
    <property type="project" value="TreeGrafter"/>
</dbReference>
<dbReference type="PROSITE" id="PS50010">
    <property type="entry name" value="DH_2"/>
    <property type="match status" value="1"/>
</dbReference>
<dbReference type="InterPro" id="IPR001849">
    <property type="entry name" value="PH_domain"/>
</dbReference>
<feature type="compositionally biased region" description="Gly residues" evidence="1">
    <location>
        <begin position="919"/>
        <end position="929"/>
    </location>
</feature>
<dbReference type="Gene3D" id="2.30.29.30">
    <property type="entry name" value="Pleckstrin-homology domain (PH domain)/Phosphotyrosine-binding domain (PTB)"/>
    <property type="match status" value="1"/>
</dbReference>
<comment type="caution">
    <text evidence="3">The sequence shown here is derived from an EMBL/GenBank/DDBJ whole genome shotgun (WGS) entry which is preliminary data.</text>
</comment>
<dbReference type="Proteomes" id="UP001075354">
    <property type="component" value="Chromosome 9"/>
</dbReference>
<feature type="compositionally biased region" description="Polar residues" evidence="1">
    <location>
        <begin position="694"/>
        <end position="741"/>
    </location>
</feature>
<dbReference type="InterPro" id="IPR011993">
    <property type="entry name" value="PH-like_dom_sf"/>
</dbReference>
<evidence type="ECO:0000313" key="4">
    <source>
        <dbReference type="Proteomes" id="UP001075354"/>
    </source>
</evidence>
<evidence type="ECO:0000259" key="2">
    <source>
        <dbReference type="PROSITE" id="PS50010"/>
    </source>
</evidence>
<dbReference type="EMBL" id="JAPTSV010000009">
    <property type="protein sequence ID" value="KAJ1524128.1"/>
    <property type="molecule type" value="Genomic_DNA"/>
</dbReference>
<evidence type="ECO:0000256" key="1">
    <source>
        <dbReference type="SAM" id="MobiDB-lite"/>
    </source>
</evidence>
<name>A0AAV7XDL6_9NEOP</name>
<feature type="compositionally biased region" description="Low complexity" evidence="1">
    <location>
        <begin position="650"/>
        <end position="659"/>
    </location>
</feature>
<dbReference type="InterPro" id="IPR040181">
    <property type="entry name" value="PKHG5/7"/>
</dbReference>
<dbReference type="GO" id="GO:0030139">
    <property type="term" value="C:endocytic vesicle"/>
    <property type="evidence" value="ECO:0007669"/>
    <property type="project" value="TreeGrafter"/>
</dbReference>
<dbReference type="Pfam" id="PF00621">
    <property type="entry name" value="RhoGEF"/>
    <property type="match status" value="1"/>
</dbReference>
<protein>
    <recommendedName>
        <fullName evidence="2">DH domain-containing protein</fullName>
    </recommendedName>
</protein>
<dbReference type="SMART" id="SM00233">
    <property type="entry name" value="PH"/>
    <property type="match status" value="1"/>
</dbReference>
<dbReference type="GO" id="GO:0005886">
    <property type="term" value="C:plasma membrane"/>
    <property type="evidence" value="ECO:0007669"/>
    <property type="project" value="TreeGrafter"/>
</dbReference>
<dbReference type="GO" id="GO:0048699">
    <property type="term" value="P:generation of neurons"/>
    <property type="evidence" value="ECO:0007669"/>
    <property type="project" value="UniProtKB-ARBA"/>
</dbReference>
<dbReference type="GO" id="GO:0030424">
    <property type="term" value="C:axon"/>
    <property type="evidence" value="ECO:0007669"/>
    <property type="project" value="TreeGrafter"/>
</dbReference>
<dbReference type="Pfam" id="PF02196">
    <property type="entry name" value="RBD"/>
    <property type="match status" value="1"/>
</dbReference>
<feature type="compositionally biased region" description="Low complexity" evidence="1">
    <location>
        <begin position="749"/>
        <end position="763"/>
    </location>
</feature>
<dbReference type="SMART" id="SM00325">
    <property type="entry name" value="RhoGEF"/>
    <property type="match status" value="1"/>
</dbReference>
<dbReference type="AlphaFoldDB" id="A0AAV7XDL6"/>
<dbReference type="SUPFAM" id="SSF50729">
    <property type="entry name" value="PH domain-like"/>
    <property type="match status" value="1"/>
</dbReference>
<feature type="compositionally biased region" description="Low complexity" evidence="1">
    <location>
        <begin position="1051"/>
        <end position="1068"/>
    </location>
</feature>
<dbReference type="CDD" id="cd13244">
    <property type="entry name" value="PH_PLEKHG5_G6"/>
    <property type="match status" value="1"/>
</dbReference>
<dbReference type="InterPro" id="IPR000219">
    <property type="entry name" value="DH_dom"/>
</dbReference>
<dbReference type="InterPro" id="IPR003116">
    <property type="entry name" value="RBD_dom"/>
</dbReference>
<dbReference type="PANTHER" id="PTHR13217">
    <property type="entry name" value="PLECKSTRIN HOMOLOGY DOMAIN-CONTAINING FAMILY G MEMBER 7"/>
    <property type="match status" value="1"/>
</dbReference>
<proteinExistence type="predicted"/>
<feature type="domain" description="DH" evidence="2">
    <location>
        <begin position="259"/>
        <end position="451"/>
    </location>
</feature>
<feature type="region of interest" description="Disordered" evidence="1">
    <location>
        <begin position="620"/>
        <end position="659"/>
    </location>
</feature>
<keyword evidence="4" id="KW-1185">Reference proteome</keyword>
<feature type="compositionally biased region" description="Low complexity" evidence="1">
    <location>
        <begin position="806"/>
        <end position="818"/>
    </location>
</feature>
<feature type="region of interest" description="Disordered" evidence="1">
    <location>
        <begin position="872"/>
        <end position="939"/>
    </location>
</feature>
<feature type="compositionally biased region" description="Low complexity" evidence="1">
    <location>
        <begin position="877"/>
        <end position="897"/>
    </location>
</feature>
<dbReference type="GO" id="GO:0005085">
    <property type="term" value="F:guanyl-nucleotide exchange factor activity"/>
    <property type="evidence" value="ECO:0007669"/>
    <property type="project" value="InterPro"/>
</dbReference>
<accession>A0AAV7XDL6</accession>
<dbReference type="CDD" id="cd00160">
    <property type="entry name" value="RhoGEF"/>
    <property type="match status" value="1"/>
</dbReference>
<reference evidence="3" key="1">
    <citation type="submission" date="2022-12" db="EMBL/GenBank/DDBJ databases">
        <title>Chromosome-level genome assembly of the bean flower thrips Megalurothrips usitatus.</title>
        <authorList>
            <person name="Ma L."/>
            <person name="Liu Q."/>
            <person name="Li H."/>
            <person name="Cai W."/>
        </authorList>
    </citation>
    <scope>NUCLEOTIDE SEQUENCE</scope>
    <source>
        <strain evidence="3">Cailab_2022a</strain>
    </source>
</reference>
<organism evidence="3 4">
    <name type="scientific">Megalurothrips usitatus</name>
    <name type="common">bean blossom thrips</name>
    <dbReference type="NCBI Taxonomy" id="439358"/>
    <lineage>
        <taxon>Eukaryota</taxon>
        <taxon>Metazoa</taxon>
        <taxon>Ecdysozoa</taxon>
        <taxon>Arthropoda</taxon>
        <taxon>Hexapoda</taxon>
        <taxon>Insecta</taxon>
        <taxon>Pterygota</taxon>
        <taxon>Neoptera</taxon>
        <taxon>Paraneoptera</taxon>
        <taxon>Thysanoptera</taxon>
        <taxon>Terebrantia</taxon>
        <taxon>Thripoidea</taxon>
        <taxon>Thripidae</taxon>
        <taxon>Megalurothrips</taxon>
    </lineage>
</organism>
<dbReference type="Gene3D" id="1.20.900.10">
    <property type="entry name" value="Dbl homology (DH) domain"/>
    <property type="match status" value="1"/>
</dbReference>
<dbReference type="InterPro" id="IPR035899">
    <property type="entry name" value="DBL_dom_sf"/>
</dbReference>
<evidence type="ECO:0000313" key="3">
    <source>
        <dbReference type="EMBL" id="KAJ1524128.1"/>
    </source>
</evidence>
<dbReference type="SUPFAM" id="SSF54236">
    <property type="entry name" value="Ubiquitin-like"/>
    <property type="match status" value="1"/>
</dbReference>
<dbReference type="SUPFAM" id="SSF48065">
    <property type="entry name" value="DBL homology domain (DH-domain)"/>
    <property type="match status" value="1"/>
</dbReference>
<dbReference type="GO" id="GO:0007266">
    <property type="term" value="P:Rho protein signal transduction"/>
    <property type="evidence" value="ECO:0007669"/>
    <property type="project" value="TreeGrafter"/>
</dbReference>
<gene>
    <name evidence="3" type="ORF">ONE63_010659</name>
</gene>
<feature type="region of interest" description="Disordered" evidence="1">
    <location>
        <begin position="979"/>
        <end position="1068"/>
    </location>
</feature>
<feature type="region of interest" description="Disordered" evidence="1">
    <location>
        <begin position="689"/>
        <end position="770"/>
    </location>
</feature>
<dbReference type="PANTHER" id="PTHR13217:SF11">
    <property type="entry name" value="PLECKSTRIN HOMOLOGY DOMAIN-CONTAINING FAMILY G MEMBER 5"/>
    <property type="match status" value="1"/>
</dbReference>
<feature type="region of interest" description="Disordered" evidence="1">
    <location>
        <begin position="797"/>
        <end position="846"/>
    </location>
</feature>
<sequence length="1227" mass="132218">MSGDPLGDALGDPGRPDRLVVPAAGEACHSLRRQKLTSRSQLSSSEYFLVTFEVSAADGSHQDVPDEEYVVAAKGTTLQEALSGPCQKRGLSLGGVSVFLDGSKLDIATSLHSESSVLAGKQLRIRAKQDGKAVKGVLSRAATSQQPTLRKTSSSVRNNRRFFSTSTEEPGVTGSPAAPEFLGLEGLAKAKGSKQRWSIFSGNNKDTKIEALTDQLDTYTKHGIPGVTAPEADERLYQVEENWRELVAGAEALPERLQQQQDAIWELLQTEVAFIRIMTVVKDLFLACLSSLHEARILTDVDKGRLFSNIVDIHAANAHFWEQYLAPLVAATRESRQPLNPYLLLDGFDKFDEIFKPYVQYCAEQAECQKYCREQMSEGELFTIYLVWCETQSPCNRLRLVDILVKPMLRLTKYSLLLKAILKKTDCEEQRRGLDFMIRKVDEFVVNVNSKCRERHEHDRLKAIIDRMDTYDVVESKDEDLEKMIKIHNDLDLTRPMPDCPPSQRRYLLYEGDLRLRDLNNSKVDVHCVLLTDMLLVCKTTTKKTEHRTARVRVLRPPYLVARLVVQELPRDPPTLAVVYLNEYKVATTAFLLSSPEAKLVKTWAEMIRKAQGLYAEVSAGGPARTRGPDAKLAAASSPSVPPPSQYHGPPLSLSRQPSSLCDEDAMHQHDEVECDTHSYTSYSLGLYPHRSPRGSTRGSSLNHSHSGSVEMNEASSLSSVSHSRGISVDNNELRASSLSSDEGIPPIGADQAAAGGAEGVAAHSKSPSPNTLSIQVPVFSSLGQSLPNLNLAASSPHGCLPQPPSSLLLVPPSGKGSLHQHHGPLSPGHRGTSYPPPSPPRGSLHRGLALAASRNPPLMKMRHVSSVAVPSQQSCTGPAPSWTGPAGAAGSAAPSTFDFDVPVIAGVSPPRDEQQQGTAGGGGGGAGSGPPAPSPRQSFMMKRLTRTDNRRYHTAGTIDDVKKAECRDASIHKRLSWNYGPQSCGSRRQSHWEDSAATGHPGGHPGGHQDVLLIDRATSPLEPPPHVTSAAWSHVHAPSTERTEPVTFQSPSVGSSPSVSPGAGPAAAHGAAAAVSVTSSPARSTSSPIQLPSLNTSPTFGCSVGSAGSSGPELAPSNPFLEDVVGQVSGRQGSAEGGSLPGRRVPDRGAQFTCILFRKSHAATQDVDLPPPAGNTNPFLESTDLPVRERTSNVALLLREQLQERVVEIRAARDVVLRADVCPVAG</sequence>